<dbReference type="EMBL" id="QPJM01000039">
    <property type="protein sequence ID" value="RCW77704.1"/>
    <property type="molecule type" value="Genomic_DNA"/>
</dbReference>
<dbReference type="RefSeq" id="WP_114433021.1">
    <property type="nucleotide sequence ID" value="NZ_QPJM01000039.1"/>
</dbReference>
<feature type="chain" id="PRO_5016967904" evidence="1">
    <location>
        <begin position="21"/>
        <end position="327"/>
    </location>
</feature>
<evidence type="ECO:0000256" key="1">
    <source>
        <dbReference type="SAM" id="SignalP"/>
    </source>
</evidence>
<protein>
    <submittedName>
        <fullName evidence="2">Uncharacterized protein</fullName>
    </submittedName>
</protein>
<dbReference type="AlphaFoldDB" id="A0A368YHQ2"/>
<sequence length="327" mass="37056">MKSFWLATGLFFVIANSAYASETFDWPSQLQKSLTTFESGLGSSAKCERAGHTISFEKVDQNTTIEPDLFKPVYTEYNPFADQDDLSVDNTPGYYTVEGVATTKCEIGRQATANAYALNDRIFRIQLTFDRCESRDERPHGGTLLTEPIVYATCDGVDLKEQDFDAALYEAIKARNKYGYKKNGDQGYFDREWSGNKSVEYQAAEVRYVFDFNCNGRFEVEKLMRNPLFSDEARGVKCLIDIENSDLAHWTATAMYEVLKPGVMSDDIVGQYVSNRLFIDVPTEQKVIQSMQAELQLRIDEIKRQIAERVAEHETKEDAVSNILGGK</sequence>
<keyword evidence="3" id="KW-1185">Reference proteome</keyword>
<comment type="caution">
    <text evidence="2">The sequence shown here is derived from an EMBL/GenBank/DDBJ whole genome shotgun (WGS) entry which is preliminary data.</text>
</comment>
<name>A0A368YHQ2_9HYPH</name>
<dbReference type="OrthoDB" id="8099635at2"/>
<dbReference type="Proteomes" id="UP000253324">
    <property type="component" value="Unassembled WGS sequence"/>
</dbReference>
<feature type="signal peptide" evidence="1">
    <location>
        <begin position="1"/>
        <end position="20"/>
    </location>
</feature>
<gene>
    <name evidence="2" type="ORF">C7476_13911</name>
</gene>
<proteinExistence type="predicted"/>
<evidence type="ECO:0000313" key="3">
    <source>
        <dbReference type="Proteomes" id="UP000253324"/>
    </source>
</evidence>
<evidence type="ECO:0000313" key="2">
    <source>
        <dbReference type="EMBL" id="RCW77704.1"/>
    </source>
</evidence>
<organism evidence="2 3">
    <name type="scientific">Phyllobacterium bourgognense</name>
    <dbReference type="NCBI Taxonomy" id="314236"/>
    <lineage>
        <taxon>Bacteria</taxon>
        <taxon>Pseudomonadati</taxon>
        <taxon>Pseudomonadota</taxon>
        <taxon>Alphaproteobacteria</taxon>
        <taxon>Hyphomicrobiales</taxon>
        <taxon>Phyllobacteriaceae</taxon>
        <taxon>Phyllobacterium</taxon>
    </lineage>
</organism>
<accession>A0A368YHQ2</accession>
<keyword evidence="1" id="KW-0732">Signal</keyword>
<reference evidence="2 3" key="1">
    <citation type="submission" date="2018-07" db="EMBL/GenBank/DDBJ databases">
        <title>Genomic Encyclopedia of Type Strains, Phase III (KMG-III): the genomes of soil and plant-associated and newly described type strains.</title>
        <authorList>
            <person name="Whitman W."/>
        </authorList>
    </citation>
    <scope>NUCLEOTIDE SEQUENCE [LARGE SCALE GENOMIC DNA]</scope>
    <source>
        <strain evidence="2 3">31-25a</strain>
    </source>
</reference>